<keyword evidence="3 6" id="KW-0371">Homeobox</keyword>
<dbReference type="PANTHER" id="PTHR24333">
    <property type="entry name" value="HOMEO BOX HB9 LIKE A-RELATED"/>
    <property type="match status" value="1"/>
</dbReference>
<dbReference type="InterPro" id="IPR017970">
    <property type="entry name" value="Homeobox_CS"/>
</dbReference>
<dbReference type="PROSITE" id="PS50071">
    <property type="entry name" value="HOMEOBOX_2"/>
    <property type="match status" value="1"/>
</dbReference>
<evidence type="ECO:0000256" key="1">
    <source>
        <dbReference type="ARBA" id="ARBA00004123"/>
    </source>
</evidence>
<proteinExistence type="inferred from homology"/>
<dbReference type="InterPro" id="IPR050848">
    <property type="entry name" value="Homeobox_TF"/>
</dbReference>
<evidence type="ECO:0000256" key="7">
    <source>
        <dbReference type="RuleBase" id="RU000682"/>
    </source>
</evidence>
<dbReference type="EMBL" id="JAINUF010000005">
    <property type="protein sequence ID" value="KAJ8359847.1"/>
    <property type="molecule type" value="Genomic_DNA"/>
</dbReference>
<dbReference type="CDD" id="cd00086">
    <property type="entry name" value="homeodomain"/>
    <property type="match status" value="1"/>
</dbReference>
<gene>
    <name evidence="10" type="ORF">SKAU_G00163720</name>
</gene>
<dbReference type="InterPro" id="IPR001356">
    <property type="entry name" value="HD"/>
</dbReference>
<feature type="region of interest" description="Disordered" evidence="8">
    <location>
        <begin position="71"/>
        <end position="106"/>
    </location>
</feature>
<comment type="subcellular location">
    <subcellularLocation>
        <location evidence="1 6 7">Nucleus</location>
    </subcellularLocation>
</comment>
<dbReference type="AlphaFoldDB" id="A0A9Q1FJI6"/>
<dbReference type="PRINTS" id="PR00024">
    <property type="entry name" value="HOMEOBOX"/>
</dbReference>
<reference evidence="10" key="1">
    <citation type="journal article" date="2023" name="Science">
        <title>Genome structures resolve the early diversification of teleost fishes.</title>
        <authorList>
            <person name="Parey E."/>
            <person name="Louis A."/>
            <person name="Montfort J."/>
            <person name="Bouchez O."/>
            <person name="Roques C."/>
            <person name="Iampietro C."/>
            <person name="Lluch J."/>
            <person name="Castinel A."/>
            <person name="Donnadieu C."/>
            <person name="Desvignes T."/>
            <person name="Floi Bucao C."/>
            <person name="Jouanno E."/>
            <person name="Wen M."/>
            <person name="Mejri S."/>
            <person name="Dirks R."/>
            <person name="Jansen H."/>
            <person name="Henkel C."/>
            <person name="Chen W.J."/>
            <person name="Zahm M."/>
            <person name="Cabau C."/>
            <person name="Klopp C."/>
            <person name="Thompson A.W."/>
            <person name="Robinson-Rechavi M."/>
            <person name="Braasch I."/>
            <person name="Lecointre G."/>
            <person name="Bobe J."/>
            <person name="Postlethwait J.H."/>
            <person name="Berthelot C."/>
            <person name="Roest Crollius H."/>
            <person name="Guiguen Y."/>
        </authorList>
    </citation>
    <scope>NUCLEOTIDE SEQUENCE</scope>
    <source>
        <strain evidence="10">WJC10195</strain>
    </source>
</reference>
<dbReference type="InterPro" id="IPR009057">
    <property type="entry name" value="Homeodomain-like_sf"/>
</dbReference>
<evidence type="ECO:0000256" key="3">
    <source>
        <dbReference type="ARBA" id="ARBA00023155"/>
    </source>
</evidence>
<dbReference type="Gene3D" id="1.10.10.60">
    <property type="entry name" value="Homeodomain-like"/>
    <property type="match status" value="1"/>
</dbReference>
<evidence type="ECO:0000256" key="5">
    <source>
        <dbReference type="ARBA" id="ARBA00038196"/>
    </source>
</evidence>
<evidence type="ECO:0000256" key="8">
    <source>
        <dbReference type="SAM" id="MobiDB-lite"/>
    </source>
</evidence>
<sequence length="244" mass="27682">MAKNFSVEWLSQSFHSSTTKVDLESAKDAAIGFLKPHVPCVVQPRAPTFYKEVSVEPKTRQTTPLVIEKEEDMKETSSVYTPASPTNSCGYTSGSESEVGDDSEGETCAHRRMRTKFTSDQIYKLEKTFNKHKYLGATQRRKMAERLHLSETQVKTWFQNRRMKLKREVQDFRAEYFAPAVLCQTAFPTAASLQHHGYAGQHVALAPAARAPYPPLIQQVPVQQMVHSQLIHPLLLAPHYYTQL</sequence>
<keyword evidence="11" id="KW-1185">Reference proteome</keyword>
<organism evidence="10 11">
    <name type="scientific">Synaphobranchus kaupii</name>
    <name type="common">Kaup's arrowtooth eel</name>
    <dbReference type="NCBI Taxonomy" id="118154"/>
    <lineage>
        <taxon>Eukaryota</taxon>
        <taxon>Metazoa</taxon>
        <taxon>Chordata</taxon>
        <taxon>Craniata</taxon>
        <taxon>Vertebrata</taxon>
        <taxon>Euteleostomi</taxon>
        <taxon>Actinopterygii</taxon>
        <taxon>Neopterygii</taxon>
        <taxon>Teleostei</taxon>
        <taxon>Anguilliformes</taxon>
        <taxon>Synaphobranchidae</taxon>
        <taxon>Synaphobranchus</taxon>
    </lineage>
</organism>
<name>A0A9Q1FJI6_SYNKA</name>
<dbReference type="GO" id="GO:0005634">
    <property type="term" value="C:nucleus"/>
    <property type="evidence" value="ECO:0007669"/>
    <property type="project" value="UniProtKB-SubCell"/>
</dbReference>
<evidence type="ECO:0000256" key="6">
    <source>
        <dbReference type="PROSITE-ProRule" id="PRU00108"/>
    </source>
</evidence>
<dbReference type="Proteomes" id="UP001152622">
    <property type="component" value="Chromosome 5"/>
</dbReference>
<comment type="similarity">
    <text evidence="5">Belongs to the BAR homeobox family.</text>
</comment>
<feature type="DNA-binding region" description="Homeobox" evidence="6">
    <location>
        <begin position="110"/>
        <end position="169"/>
    </location>
</feature>
<comment type="caution">
    <text evidence="10">The sequence shown here is derived from an EMBL/GenBank/DDBJ whole genome shotgun (WGS) entry which is preliminary data.</text>
</comment>
<dbReference type="Pfam" id="PF00046">
    <property type="entry name" value="Homeodomain"/>
    <property type="match status" value="1"/>
</dbReference>
<evidence type="ECO:0000256" key="4">
    <source>
        <dbReference type="ARBA" id="ARBA00023242"/>
    </source>
</evidence>
<keyword evidence="2 6" id="KW-0238">DNA-binding</keyword>
<dbReference type="InterPro" id="IPR020479">
    <property type="entry name" value="HD_metazoa"/>
</dbReference>
<keyword evidence="4 6" id="KW-0539">Nucleus</keyword>
<evidence type="ECO:0000259" key="9">
    <source>
        <dbReference type="PROSITE" id="PS50071"/>
    </source>
</evidence>
<dbReference type="SUPFAM" id="SSF46689">
    <property type="entry name" value="Homeodomain-like"/>
    <property type="match status" value="1"/>
</dbReference>
<dbReference type="GO" id="GO:0000981">
    <property type="term" value="F:DNA-binding transcription factor activity, RNA polymerase II-specific"/>
    <property type="evidence" value="ECO:0007669"/>
    <property type="project" value="InterPro"/>
</dbReference>
<evidence type="ECO:0000313" key="10">
    <source>
        <dbReference type="EMBL" id="KAJ8359847.1"/>
    </source>
</evidence>
<feature type="domain" description="Homeobox" evidence="9">
    <location>
        <begin position="108"/>
        <end position="168"/>
    </location>
</feature>
<feature type="compositionally biased region" description="Polar residues" evidence="8">
    <location>
        <begin position="76"/>
        <end position="92"/>
    </location>
</feature>
<dbReference type="PANTHER" id="PTHR24333:SF5">
    <property type="entry name" value="VENT HOMEOBOX"/>
    <property type="match status" value="1"/>
</dbReference>
<protein>
    <recommendedName>
        <fullName evidence="9">Homeobox domain-containing protein</fullName>
    </recommendedName>
</protein>
<dbReference type="PROSITE" id="PS00027">
    <property type="entry name" value="HOMEOBOX_1"/>
    <property type="match status" value="1"/>
</dbReference>
<dbReference type="OrthoDB" id="6159439at2759"/>
<accession>A0A9Q1FJI6</accession>
<evidence type="ECO:0000313" key="11">
    <source>
        <dbReference type="Proteomes" id="UP001152622"/>
    </source>
</evidence>
<dbReference type="GO" id="GO:0003677">
    <property type="term" value="F:DNA binding"/>
    <property type="evidence" value="ECO:0007669"/>
    <property type="project" value="UniProtKB-UniRule"/>
</dbReference>
<evidence type="ECO:0000256" key="2">
    <source>
        <dbReference type="ARBA" id="ARBA00023125"/>
    </source>
</evidence>
<dbReference type="SMART" id="SM00389">
    <property type="entry name" value="HOX"/>
    <property type="match status" value="1"/>
</dbReference>